<dbReference type="EMBL" id="JBEDUW010000003">
    <property type="protein sequence ID" value="KAK9936442.1"/>
    <property type="molecule type" value="Genomic_DNA"/>
</dbReference>
<organism evidence="1 2">
    <name type="scientific">Rubus argutus</name>
    <name type="common">Southern blackberry</name>
    <dbReference type="NCBI Taxonomy" id="59490"/>
    <lineage>
        <taxon>Eukaryota</taxon>
        <taxon>Viridiplantae</taxon>
        <taxon>Streptophyta</taxon>
        <taxon>Embryophyta</taxon>
        <taxon>Tracheophyta</taxon>
        <taxon>Spermatophyta</taxon>
        <taxon>Magnoliopsida</taxon>
        <taxon>eudicotyledons</taxon>
        <taxon>Gunneridae</taxon>
        <taxon>Pentapetalae</taxon>
        <taxon>rosids</taxon>
        <taxon>fabids</taxon>
        <taxon>Rosales</taxon>
        <taxon>Rosaceae</taxon>
        <taxon>Rosoideae</taxon>
        <taxon>Rosoideae incertae sedis</taxon>
        <taxon>Rubus</taxon>
    </lineage>
</organism>
<dbReference type="Proteomes" id="UP001457282">
    <property type="component" value="Unassembled WGS sequence"/>
</dbReference>
<accession>A0AAW1XIP7</accession>
<protein>
    <submittedName>
        <fullName evidence="1">Uncharacterized protein</fullName>
    </submittedName>
</protein>
<name>A0AAW1XIP7_RUBAR</name>
<sequence length="107" mass="11497">MESQPLISNFCTFATTANRLMVTPIRSTTARKPDLVLRASSPDSDRPFNVPITITPGVCSTHVISRDEVDTWREVCGDGTPLRGTGSIFVTADLSATYKGYALASSS</sequence>
<proteinExistence type="predicted"/>
<comment type="caution">
    <text evidence="1">The sequence shown here is derived from an EMBL/GenBank/DDBJ whole genome shotgun (WGS) entry which is preliminary data.</text>
</comment>
<evidence type="ECO:0000313" key="2">
    <source>
        <dbReference type="Proteomes" id="UP001457282"/>
    </source>
</evidence>
<evidence type="ECO:0000313" key="1">
    <source>
        <dbReference type="EMBL" id="KAK9936442.1"/>
    </source>
</evidence>
<keyword evidence="2" id="KW-1185">Reference proteome</keyword>
<reference evidence="1 2" key="1">
    <citation type="journal article" date="2023" name="G3 (Bethesda)">
        <title>A chromosome-length genome assembly and annotation of blackberry (Rubus argutus, cv. 'Hillquist').</title>
        <authorList>
            <person name="Bruna T."/>
            <person name="Aryal R."/>
            <person name="Dudchenko O."/>
            <person name="Sargent D.J."/>
            <person name="Mead D."/>
            <person name="Buti M."/>
            <person name="Cavallini A."/>
            <person name="Hytonen T."/>
            <person name="Andres J."/>
            <person name="Pham M."/>
            <person name="Weisz D."/>
            <person name="Mascagni F."/>
            <person name="Usai G."/>
            <person name="Natali L."/>
            <person name="Bassil N."/>
            <person name="Fernandez G.E."/>
            <person name="Lomsadze A."/>
            <person name="Armour M."/>
            <person name="Olukolu B."/>
            <person name="Poorten T."/>
            <person name="Britton C."/>
            <person name="Davik J."/>
            <person name="Ashrafi H."/>
            <person name="Aiden E.L."/>
            <person name="Borodovsky M."/>
            <person name="Worthington M."/>
        </authorList>
    </citation>
    <scope>NUCLEOTIDE SEQUENCE [LARGE SCALE GENOMIC DNA]</scope>
    <source>
        <strain evidence="1">PI 553951</strain>
    </source>
</reference>
<dbReference type="AlphaFoldDB" id="A0AAW1XIP7"/>
<gene>
    <name evidence="1" type="ORF">M0R45_013285</name>
</gene>